<organism evidence="5">
    <name type="scientific">Timema douglasi</name>
    <name type="common">Walking stick</name>
    <dbReference type="NCBI Taxonomy" id="61478"/>
    <lineage>
        <taxon>Eukaryota</taxon>
        <taxon>Metazoa</taxon>
        <taxon>Ecdysozoa</taxon>
        <taxon>Arthropoda</taxon>
        <taxon>Hexapoda</taxon>
        <taxon>Insecta</taxon>
        <taxon>Pterygota</taxon>
        <taxon>Neoptera</taxon>
        <taxon>Polyneoptera</taxon>
        <taxon>Phasmatodea</taxon>
        <taxon>Timematodea</taxon>
        <taxon>Timematoidea</taxon>
        <taxon>Timematidae</taxon>
        <taxon>Timema</taxon>
    </lineage>
</organism>
<dbReference type="PANTHER" id="PTHR36427:SF3">
    <property type="entry name" value="LARGE RIBOSOMAL SUBUNIT PROTEIN UL1M"/>
    <property type="match status" value="1"/>
</dbReference>
<feature type="region of interest" description="Disordered" evidence="4">
    <location>
        <begin position="498"/>
        <end position="523"/>
    </location>
</feature>
<evidence type="ECO:0000256" key="2">
    <source>
        <dbReference type="ARBA" id="ARBA00022980"/>
    </source>
</evidence>
<dbReference type="GO" id="GO:1990904">
    <property type="term" value="C:ribonucleoprotein complex"/>
    <property type="evidence" value="ECO:0007669"/>
    <property type="project" value="UniProtKB-KW"/>
</dbReference>
<feature type="compositionally biased region" description="Basic and acidic residues" evidence="4">
    <location>
        <begin position="514"/>
        <end position="523"/>
    </location>
</feature>
<dbReference type="Pfam" id="PF00687">
    <property type="entry name" value="Ribosomal_L1"/>
    <property type="match status" value="1"/>
</dbReference>
<dbReference type="InterPro" id="IPR028364">
    <property type="entry name" value="Ribosomal_uL1/biogenesis"/>
</dbReference>
<dbReference type="GO" id="GO:0005840">
    <property type="term" value="C:ribosome"/>
    <property type="evidence" value="ECO:0007669"/>
    <property type="project" value="UniProtKB-KW"/>
</dbReference>
<dbReference type="InterPro" id="IPR016095">
    <property type="entry name" value="Ribosomal_uL1_3-a/b-sand"/>
</dbReference>
<dbReference type="Gene3D" id="3.30.190.20">
    <property type="match status" value="2"/>
</dbReference>
<evidence type="ECO:0000256" key="3">
    <source>
        <dbReference type="ARBA" id="ARBA00023274"/>
    </source>
</evidence>
<evidence type="ECO:0008006" key="6">
    <source>
        <dbReference type="Google" id="ProtNLM"/>
    </source>
</evidence>
<dbReference type="SUPFAM" id="SSF56808">
    <property type="entry name" value="Ribosomal protein L1"/>
    <property type="match status" value="2"/>
</dbReference>
<evidence type="ECO:0000313" key="5">
    <source>
        <dbReference type="EMBL" id="CAD7196474.1"/>
    </source>
</evidence>
<comment type="similarity">
    <text evidence="1">Belongs to the universal ribosomal protein uL1 family.</text>
</comment>
<dbReference type="AlphaFoldDB" id="A0A7R8Z6Q3"/>
<keyword evidence="3" id="KW-0687">Ribonucleoprotein</keyword>
<keyword evidence="2" id="KW-0689">Ribosomal protein</keyword>
<dbReference type="PANTHER" id="PTHR36427">
    <property type="entry name" value="54S RIBOSOMAL PROTEIN L1, MITOCHONDRIAL"/>
    <property type="match status" value="1"/>
</dbReference>
<evidence type="ECO:0000256" key="4">
    <source>
        <dbReference type="SAM" id="MobiDB-lite"/>
    </source>
</evidence>
<reference evidence="5" key="1">
    <citation type="submission" date="2020-11" db="EMBL/GenBank/DDBJ databases">
        <authorList>
            <person name="Tran Van P."/>
        </authorList>
    </citation>
    <scope>NUCLEOTIDE SEQUENCE</scope>
</reference>
<sequence length="523" mass="59317">MDQEHGVRTTDIWIWSLCRTFRLRSYRINKTISHIYTSSPLVLVGSEKLATGFAVNKRQYTKQHDCGLMKSEVRNGGVLKSHSVTHVELGGASEQVQLAQHMLTYNAVCGMSRWLFSSYGWSSARSVAALFTVDEMCQVRHFAARKGTREKIRKKKVKVEVKKVEFIPHNLRNKNKLKAPTTMKRVVDFWKKESHDDVWIAKYHRWRVYSFQEAVSCHRETHHPTVYNIPDAPLNIVIELDMKAEKKNKFLDNLNRIVAVPYAFDQGEERAILALCKTPELQKIALEAGANLAGDLELIKDIQNTHSVRQQINSHCFNNIPKDLNKPVPIYARLHNQAFRTYYPTKTVQQFSTNTMGTASPMYQSGEVSLQDFQFVVAHLNILPELSSLRGLMKRKFPTTKTGNLGADLATMVSKFRYGIQYTSSKDEHEEDFGRIEVAVGKLDMEASQLEANFAAIIQDVLSVAPKREAPFVTRCLAVCPPSVETLKLDIEPYVGLKSQEKSEEVGDEDEGADEVHRVAASS</sequence>
<accession>A0A7R8Z6Q3</accession>
<dbReference type="EMBL" id="OA565179">
    <property type="protein sequence ID" value="CAD7196474.1"/>
    <property type="molecule type" value="Genomic_DNA"/>
</dbReference>
<proteinExistence type="inferred from homology"/>
<dbReference type="InterPro" id="IPR023674">
    <property type="entry name" value="Ribosomal_uL1-like"/>
</dbReference>
<dbReference type="Gene3D" id="3.40.50.790">
    <property type="match status" value="2"/>
</dbReference>
<name>A0A7R8Z6Q3_TIMDO</name>
<evidence type="ECO:0000256" key="1">
    <source>
        <dbReference type="ARBA" id="ARBA00010531"/>
    </source>
</evidence>
<gene>
    <name evidence="5" type="ORF">TDIB3V08_LOCUS2823</name>
</gene>
<protein>
    <recommendedName>
        <fullName evidence="6">50S ribosomal protein L1, chloroplastic</fullName>
    </recommendedName>
</protein>